<evidence type="ECO:0000256" key="7">
    <source>
        <dbReference type="ARBA" id="ARBA00034617"/>
    </source>
</evidence>
<feature type="domain" description="Helicase ATP-binding" evidence="10">
    <location>
        <begin position="200"/>
        <end position="356"/>
    </location>
</feature>
<gene>
    <name evidence="12" type="ORF">APG10_00712</name>
    <name evidence="13" type="ORF">APG11_00960</name>
    <name evidence="14" type="ORF">APG12_00898</name>
</gene>
<evidence type="ECO:0000256" key="9">
    <source>
        <dbReference type="ARBA" id="ARBA00048988"/>
    </source>
</evidence>
<sequence length="564" mass="64523">MEAPKPLIVQGDRSMFLEVANPLYEDARDDISRFSELEKSPEHIHTYRLSDLSLWNAAAAGLTSEEVINILLKYSRYDIPSNVITDIKDIMSRFGRLSLKKINEDLVLFSQDDILIKEIQNNERIKKYVLANIDNNTLRVDSNSRGFLKQDLIKIGWPALDLAGYEEGDYLDINLLSTTKSGSTFNLRKYQEDAINVFYRGGGVEGGSGTIVLPCGAGKTVIGMGVMSKVKTNTLITCPNVIAVRQWIDEILDKTDITPDKIGEYSGEVKEIKEITVTTYQILTYRNKKDEEFTHFNIFDKKNWGLIIYDEVHLLPAPVFQVTAHIQSKRRLGLTATLVREDGREKDVFSLIGPKKFDMPWKNLEQQGWIAEAICYEIRVHMPEKSRIVYATSDDRNKYRIAAENPFKYEIVKRIIEHHKNDRILIIGMYIEQLEKIAEFLKAPLITGKIPNKERERIYSDFRKGNITILVVSKVANFAIDLPDANVAIQVSGTFGSRQEEAQRLGRILRPKKDGSSAKFYSIVTKDTRDQEYSSNRQIFLTEQGYKYVIVDDHNIESILKKCD</sequence>
<dbReference type="PATRIC" id="fig|1706436.3.peg.720"/>
<dbReference type="PRINTS" id="PR00851">
    <property type="entry name" value="XRODRMPGMNTB"/>
</dbReference>
<evidence type="ECO:0000259" key="10">
    <source>
        <dbReference type="PROSITE" id="PS51192"/>
    </source>
</evidence>
<dbReference type="SMART" id="SM00487">
    <property type="entry name" value="DEXDc"/>
    <property type="match status" value="1"/>
</dbReference>
<accession>A0A150IZ61</accession>
<evidence type="ECO:0000256" key="8">
    <source>
        <dbReference type="ARBA" id="ARBA00034808"/>
    </source>
</evidence>
<dbReference type="PROSITE" id="PS51194">
    <property type="entry name" value="HELICASE_CTER"/>
    <property type="match status" value="1"/>
</dbReference>
<evidence type="ECO:0000256" key="1">
    <source>
        <dbReference type="ARBA" id="ARBA00006637"/>
    </source>
</evidence>
<name>A0A150IKL3_9EURY</name>
<dbReference type="CDD" id="cd18789">
    <property type="entry name" value="SF2_C_XPB"/>
    <property type="match status" value="1"/>
</dbReference>
<accession>A0A150IKL3</accession>
<dbReference type="Gene3D" id="3.40.50.300">
    <property type="entry name" value="P-loop containing nucleotide triphosphate hydrolases"/>
    <property type="match status" value="2"/>
</dbReference>
<feature type="domain" description="Helicase C-terminal" evidence="11">
    <location>
        <begin position="410"/>
        <end position="557"/>
    </location>
</feature>
<evidence type="ECO:0000256" key="3">
    <source>
        <dbReference type="ARBA" id="ARBA00022801"/>
    </source>
</evidence>
<accession>A0A150ISS2</accession>
<comment type="caution">
    <text evidence="12">The sequence shown here is derived from an EMBL/GenBank/DDBJ whole genome shotgun (WGS) entry which is preliminary data.</text>
</comment>
<dbReference type="InterPro" id="IPR027417">
    <property type="entry name" value="P-loop_NTPase"/>
</dbReference>
<dbReference type="EMBL" id="LNJC01000016">
    <property type="protein sequence ID" value="KYC50280.1"/>
    <property type="molecule type" value="Genomic_DNA"/>
</dbReference>
<dbReference type="PATRIC" id="fig|1706438.3.peg.907"/>
<dbReference type="GO" id="GO:0016787">
    <property type="term" value="F:hydrolase activity"/>
    <property type="evidence" value="ECO:0007669"/>
    <property type="project" value="UniProtKB-KW"/>
</dbReference>
<reference evidence="15 16" key="1">
    <citation type="journal article" date="2016" name="ISME J.">
        <title>Chasing the elusive Euryarchaeota class WSA2: genomes reveal a uniquely fastidious methyl-reducing methanogen.</title>
        <authorList>
            <person name="Nobu M.K."/>
            <person name="Narihiro T."/>
            <person name="Kuroda K."/>
            <person name="Mei R."/>
            <person name="Liu W.T."/>
        </authorList>
    </citation>
    <scope>NUCLEOTIDE SEQUENCE [LARGE SCALE GENOMIC DNA]</scope>
    <source>
        <strain evidence="12">B03fssc0709_Meth_Bin005</strain>
        <strain evidence="13">B15fssc0709_Meth_Bin003</strain>
        <strain evidence="14">BMIXfssc0709_Meth_Bin006</strain>
    </source>
</reference>
<dbReference type="Pfam" id="PF16203">
    <property type="entry name" value="ERCC3_RAD25_C"/>
    <property type="match status" value="1"/>
</dbReference>
<evidence type="ECO:0000313" key="16">
    <source>
        <dbReference type="Proteomes" id="UP000092401"/>
    </source>
</evidence>
<dbReference type="PANTHER" id="PTHR11274">
    <property type="entry name" value="RAD25/XP-B DNA REPAIR HELICASE"/>
    <property type="match status" value="1"/>
</dbReference>
<dbReference type="GO" id="GO:0005524">
    <property type="term" value="F:ATP binding"/>
    <property type="evidence" value="ECO:0007669"/>
    <property type="project" value="UniProtKB-KW"/>
</dbReference>
<dbReference type="EC" id="5.6.2.4" evidence="8"/>
<comment type="catalytic activity">
    <reaction evidence="7">
        <text>Couples ATP hydrolysis with the unwinding of duplex DNA by translocating in the 3'-5' direction.</text>
        <dbReference type="EC" id="5.6.2.4"/>
    </reaction>
</comment>
<keyword evidence="5" id="KW-0067">ATP-binding</keyword>
<dbReference type="PATRIC" id="fig|1706437.3.peg.970"/>
<evidence type="ECO:0000256" key="6">
    <source>
        <dbReference type="ARBA" id="ARBA00023235"/>
    </source>
</evidence>
<keyword evidence="3" id="KW-0378">Hydrolase</keyword>
<dbReference type="SMART" id="SM00490">
    <property type="entry name" value="HELICc"/>
    <property type="match status" value="1"/>
</dbReference>
<dbReference type="InterPro" id="IPR032830">
    <property type="entry name" value="XPB/Ssl2_N"/>
</dbReference>
<dbReference type="InterPro" id="IPR032438">
    <property type="entry name" value="ERCC3_RAD25_C"/>
</dbReference>
<dbReference type="EMBL" id="LNGF01000018">
    <property type="protein sequence ID" value="KYC47714.1"/>
    <property type="molecule type" value="Genomic_DNA"/>
</dbReference>
<dbReference type="SUPFAM" id="SSF52540">
    <property type="entry name" value="P-loop containing nucleoside triphosphate hydrolases"/>
    <property type="match status" value="1"/>
</dbReference>
<protein>
    <recommendedName>
        <fullName evidence="8">DNA 3'-5' helicase</fullName>
        <ecNumber evidence="8">5.6.2.4</ecNumber>
    </recommendedName>
</protein>
<dbReference type="GO" id="GO:0043138">
    <property type="term" value="F:3'-5' DNA helicase activity"/>
    <property type="evidence" value="ECO:0007669"/>
    <property type="project" value="UniProtKB-EC"/>
</dbReference>
<dbReference type="PANTHER" id="PTHR11274:SF0">
    <property type="entry name" value="GENERAL TRANSCRIPTION AND DNA REPAIR FACTOR IIH HELICASE SUBUNIT XPB"/>
    <property type="match status" value="1"/>
</dbReference>
<dbReference type="EMBL" id="LNGE01000015">
    <property type="protein sequence ID" value="KYC45566.1"/>
    <property type="molecule type" value="Genomic_DNA"/>
</dbReference>
<evidence type="ECO:0000256" key="4">
    <source>
        <dbReference type="ARBA" id="ARBA00022806"/>
    </source>
</evidence>
<dbReference type="InterPro" id="IPR006935">
    <property type="entry name" value="Helicase/UvrB_N"/>
</dbReference>
<dbReference type="NCBIfam" id="NF045503">
    <property type="entry name" value="repair_heli_XPB"/>
    <property type="match status" value="1"/>
</dbReference>
<dbReference type="InterPro" id="IPR050615">
    <property type="entry name" value="ATP-dep_DNA_Helicase"/>
</dbReference>
<dbReference type="GO" id="GO:0003677">
    <property type="term" value="F:DNA binding"/>
    <property type="evidence" value="ECO:0007669"/>
    <property type="project" value="InterPro"/>
</dbReference>
<evidence type="ECO:0000313" key="14">
    <source>
        <dbReference type="EMBL" id="KYC50280.1"/>
    </source>
</evidence>
<evidence type="ECO:0000313" key="13">
    <source>
        <dbReference type="EMBL" id="KYC47714.1"/>
    </source>
</evidence>
<evidence type="ECO:0000256" key="5">
    <source>
        <dbReference type="ARBA" id="ARBA00022840"/>
    </source>
</evidence>
<evidence type="ECO:0000256" key="2">
    <source>
        <dbReference type="ARBA" id="ARBA00022741"/>
    </source>
</evidence>
<evidence type="ECO:0000259" key="11">
    <source>
        <dbReference type="PROSITE" id="PS51194"/>
    </source>
</evidence>
<keyword evidence="6" id="KW-0413">Isomerase</keyword>
<evidence type="ECO:0000313" key="12">
    <source>
        <dbReference type="EMBL" id="KYC45566.1"/>
    </source>
</evidence>
<dbReference type="Proteomes" id="UP000091929">
    <property type="component" value="Unassembled WGS sequence"/>
</dbReference>
<organism evidence="12 16">
    <name type="scientific">Candidatus Methanofastidiosum methylothiophilum</name>
    <dbReference type="NCBI Taxonomy" id="1705564"/>
    <lineage>
        <taxon>Archaea</taxon>
        <taxon>Methanobacteriati</taxon>
        <taxon>Methanobacteriota</taxon>
        <taxon>Stenosarchaea group</taxon>
        <taxon>Candidatus Methanofastidiosia</taxon>
        <taxon>Candidatus Methanofastidiosales</taxon>
        <taxon>Candidatus Methanofastidiosaceae</taxon>
        <taxon>Candidatus Methanofastidiosum</taxon>
    </lineage>
</organism>
<keyword evidence="4 12" id="KW-0347">Helicase</keyword>
<proteinExistence type="inferred from homology"/>
<keyword evidence="2" id="KW-0547">Nucleotide-binding</keyword>
<dbReference type="Pfam" id="PF04851">
    <property type="entry name" value="ResIII"/>
    <property type="match status" value="1"/>
</dbReference>
<comment type="catalytic activity">
    <reaction evidence="9">
        <text>ATP + H2O = ADP + phosphate + H(+)</text>
        <dbReference type="Rhea" id="RHEA:13065"/>
        <dbReference type="ChEBI" id="CHEBI:15377"/>
        <dbReference type="ChEBI" id="CHEBI:15378"/>
        <dbReference type="ChEBI" id="CHEBI:30616"/>
        <dbReference type="ChEBI" id="CHEBI:43474"/>
        <dbReference type="ChEBI" id="CHEBI:456216"/>
        <dbReference type="EC" id="5.6.2.4"/>
    </reaction>
</comment>
<dbReference type="Pfam" id="PF13625">
    <property type="entry name" value="Helicase_C_3"/>
    <property type="match status" value="1"/>
</dbReference>
<dbReference type="AlphaFoldDB" id="A0A150IKL3"/>
<dbReference type="PROSITE" id="PS51192">
    <property type="entry name" value="HELICASE_ATP_BIND_1"/>
    <property type="match status" value="1"/>
</dbReference>
<evidence type="ECO:0000313" key="15">
    <source>
        <dbReference type="Proteomes" id="UP000091929"/>
    </source>
</evidence>
<dbReference type="InterPro" id="IPR001650">
    <property type="entry name" value="Helicase_C-like"/>
</dbReference>
<dbReference type="InterPro" id="IPR014001">
    <property type="entry name" value="Helicase_ATP-bd"/>
</dbReference>
<dbReference type="Proteomes" id="UP000092403">
    <property type="component" value="Unassembled WGS sequence"/>
</dbReference>
<dbReference type="Proteomes" id="UP000092401">
    <property type="component" value="Unassembled WGS sequence"/>
</dbReference>
<comment type="similarity">
    <text evidence="1">Belongs to the helicase family. RAD25/XPB subfamily.</text>
</comment>